<organism evidence="2">
    <name type="scientific">Pongo abelii</name>
    <name type="common">Sumatran orangutan</name>
    <name type="synonym">Pongo pygmaeus abelii</name>
    <dbReference type="NCBI Taxonomy" id="9601"/>
    <lineage>
        <taxon>Eukaryota</taxon>
        <taxon>Metazoa</taxon>
        <taxon>Chordata</taxon>
        <taxon>Craniata</taxon>
        <taxon>Vertebrata</taxon>
        <taxon>Euteleostomi</taxon>
        <taxon>Mammalia</taxon>
        <taxon>Eutheria</taxon>
        <taxon>Euarchontoglires</taxon>
        <taxon>Primates</taxon>
        <taxon>Haplorrhini</taxon>
        <taxon>Catarrhini</taxon>
        <taxon>Hominidae</taxon>
        <taxon>Pongo</taxon>
    </lineage>
</organism>
<protein>
    <submittedName>
        <fullName evidence="2">Uncharacterized protein</fullName>
    </submittedName>
</protein>
<evidence type="ECO:0000256" key="1">
    <source>
        <dbReference type="SAM" id="Phobius"/>
    </source>
</evidence>
<keyword evidence="1" id="KW-1133">Transmembrane helix</keyword>
<reference evidence="2" key="1">
    <citation type="submission" date="2017-12" db="EMBL/GenBank/DDBJ databases">
        <title>High-resolution comparative analysis of great ape genomes.</title>
        <authorList>
            <person name="Pollen A."/>
            <person name="Hastie A."/>
            <person name="Hormozdiari F."/>
            <person name="Dougherty M."/>
            <person name="Liu R."/>
            <person name="Chaisson M."/>
            <person name="Hoppe E."/>
            <person name="Hill C."/>
            <person name="Pang A."/>
            <person name="Hillier L."/>
            <person name="Baker C."/>
            <person name="Armstrong J."/>
            <person name="Shendure J."/>
            <person name="Paten B."/>
            <person name="Wilson R."/>
            <person name="Chao H."/>
            <person name="Schneider V."/>
            <person name="Ventura M."/>
            <person name="Kronenberg Z."/>
            <person name="Murali S."/>
            <person name="Gordon D."/>
            <person name="Cantsilieris S."/>
            <person name="Munson K."/>
            <person name="Nelson B."/>
            <person name="Raja A."/>
            <person name="Underwood J."/>
            <person name="Diekhans M."/>
            <person name="Fiddes I."/>
            <person name="Haussler D."/>
            <person name="Eichler E."/>
        </authorList>
    </citation>
    <scope>NUCLEOTIDE SEQUENCE [LARGE SCALE GENOMIC DNA]</scope>
    <source>
        <strain evidence="2">Susie</strain>
    </source>
</reference>
<sequence>MEMQKSPVFCIAHAGSCRLELFLFGHLGSSFRFFVLTDTALMAILVGVTDVHITRFFSVRWRNKNLPRKLIFREKKWKDIHKK</sequence>
<gene>
    <name evidence="2" type="ORF">CR201_G0035594</name>
</gene>
<keyword evidence="1" id="KW-0472">Membrane</keyword>
<proteinExistence type="predicted"/>
<feature type="transmembrane region" description="Helical" evidence="1">
    <location>
        <begin position="31"/>
        <end position="53"/>
    </location>
</feature>
<name>A0A2J8TE59_PONAB</name>
<comment type="caution">
    <text evidence="2">The sequence shown here is derived from an EMBL/GenBank/DDBJ whole genome shotgun (WGS) entry which is preliminary data.</text>
</comment>
<accession>A0A2J8TE59</accession>
<keyword evidence="1" id="KW-0812">Transmembrane</keyword>
<dbReference type="EMBL" id="NDHI03003504">
    <property type="protein sequence ID" value="PNJ31288.1"/>
    <property type="molecule type" value="Genomic_DNA"/>
</dbReference>
<evidence type="ECO:0000313" key="2">
    <source>
        <dbReference type="EMBL" id="PNJ31288.1"/>
    </source>
</evidence>
<dbReference type="AlphaFoldDB" id="A0A2J8TE59"/>